<feature type="compositionally biased region" description="Polar residues" evidence="1">
    <location>
        <begin position="841"/>
        <end position="851"/>
    </location>
</feature>
<feature type="compositionally biased region" description="Basic and acidic residues" evidence="1">
    <location>
        <begin position="479"/>
        <end position="500"/>
    </location>
</feature>
<feature type="region of interest" description="Disordered" evidence="1">
    <location>
        <begin position="217"/>
        <end position="291"/>
    </location>
</feature>
<feature type="compositionally biased region" description="Basic residues" evidence="1">
    <location>
        <begin position="916"/>
        <end position="926"/>
    </location>
</feature>
<accession>A0AAI9EDV9</accession>
<feature type="compositionally biased region" description="Basic and acidic residues" evidence="1">
    <location>
        <begin position="247"/>
        <end position="256"/>
    </location>
</feature>
<name>A0AAI9EDV9_9PEZI</name>
<feature type="compositionally biased region" description="Polar residues" evidence="1">
    <location>
        <begin position="899"/>
        <end position="908"/>
    </location>
</feature>
<feature type="compositionally biased region" description="Polar residues" evidence="1">
    <location>
        <begin position="618"/>
        <end position="627"/>
    </location>
</feature>
<evidence type="ECO:0000313" key="2">
    <source>
        <dbReference type="EMBL" id="CAK4032827.1"/>
    </source>
</evidence>
<dbReference type="Proteomes" id="UP001296104">
    <property type="component" value="Unassembled WGS sequence"/>
</dbReference>
<feature type="compositionally biased region" description="Polar residues" evidence="1">
    <location>
        <begin position="647"/>
        <end position="659"/>
    </location>
</feature>
<feature type="compositionally biased region" description="Basic and acidic residues" evidence="1">
    <location>
        <begin position="509"/>
        <end position="532"/>
    </location>
</feature>
<reference evidence="2" key="1">
    <citation type="submission" date="2023-11" db="EMBL/GenBank/DDBJ databases">
        <authorList>
            <person name="Alioto T."/>
            <person name="Alioto T."/>
            <person name="Gomez Garrido J."/>
        </authorList>
    </citation>
    <scope>NUCLEOTIDE SEQUENCE</scope>
</reference>
<gene>
    <name evidence="2" type="ORF">LECACI_7A007985</name>
</gene>
<keyword evidence="3" id="KW-1185">Reference proteome</keyword>
<evidence type="ECO:0000313" key="3">
    <source>
        <dbReference type="Proteomes" id="UP001296104"/>
    </source>
</evidence>
<feature type="compositionally biased region" description="Basic and acidic residues" evidence="1">
    <location>
        <begin position="770"/>
        <end position="799"/>
    </location>
</feature>
<protein>
    <submittedName>
        <fullName evidence="2">Uncharacterized protein</fullName>
    </submittedName>
</protein>
<comment type="caution">
    <text evidence="2">The sequence shown here is derived from an EMBL/GenBank/DDBJ whole genome shotgun (WGS) entry which is preliminary data.</text>
</comment>
<sequence length="926" mass="105527">MANPTSNTYMAIPPPPLPEFYLAEKLNKTVITSSASGSDRGVEHPSAPRTKNSICQYPPTLDGTDERYLFTAASAYTAASKERQSSQDRRDGDLQPLAVYHICRICLRPRSARYHRDHPIPIDGVPPPPSICRRCRVSPADELRSVTEIIERPESNEIKLGVKCLVPDGEYISNLEMRDKQSDYEWSRSEWRELEPLPPKEPKPSDKTEVIHRHIHIAVPPPPLREASRAKSAEKPAGSRSTSYQSESERSSKLDLQHGVPPPPRRRTDTSTDVRKIDSNAASVSTQASKSVKCKHQSSYCNTAALGIPAQSERSESEIRRLARDEVERYRQAERRMDAHRQPYAHGRLVPMFTRERVPVERRIELQEDRAHYMPWKHTSEPQGPGKDSAFALTTTQVDMKKMKELKEMKEATATKEDEEDRHKSTQHLRMQDGPLRHESPRPPSSSASEKTRWPSTTQSRQYRVEEVEAQSSGPPTLAERKPRKYEVVEVVDDWEHPDVRLAVSADQSKVRSESQHESGIRRNPNHSDERSSTVGRSSTWKDTEYWRYEEPAPVADGRSTDFRPVHVIEQLAKEEQTRDSRASHLQGRSRSTGNEGALLSSPTAVRNRNAVAEIRAKSTTEQQARGSQPRKPPYPRDGQSMPLQMPSPSRHTSRNCNSPDEVRAPRDDDSEYYYVKRVVRPADRPLAKRFDDEKGDYYRETREYLHRRRIPEGDAPANEPQRAHTHPATRRPSDASSRVRFSNKVDISPTPPNSDANSSEFRSLGQAKLPRDDRSISKHEDYTVEYERRGRPRSRDPADQNGYYYEKDTIRSRQRGYRPAPNTDDESTPRPPRRPSGSSETATAQSTLPSNVKAFARVLSESPSREKLLEETERQRVDGTGPYHIEERRSASVEVEDGSSNSGSSCINARDHRERHVRSERHGRR</sequence>
<feature type="compositionally biased region" description="Basic and acidic residues" evidence="1">
    <location>
        <begin position="540"/>
        <end position="551"/>
    </location>
</feature>
<proteinExistence type="predicted"/>
<feature type="region of interest" description="Disordered" evidence="1">
    <location>
        <begin position="32"/>
        <end position="59"/>
    </location>
</feature>
<dbReference type="EMBL" id="CAVMBE010000071">
    <property type="protein sequence ID" value="CAK4032827.1"/>
    <property type="molecule type" value="Genomic_DNA"/>
</dbReference>
<evidence type="ECO:0000256" key="1">
    <source>
        <dbReference type="SAM" id="MobiDB-lite"/>
    </source>
</evidence>
<organism evidence="2 3">
    <name type="scientific">Lecanosticta acicola</name>
    <dbReference type="NCBI Taxonomy" id="111012"/>
    <lineage>
        <taxon>Eukaryota</taxon>
        <taxon>Fungi</taxon>
        <taxon>Dikarya</taxon>
        <taxon>Ascomycota</taxon>
        <taxon>Pezizomycotina</taxon>
        <taxon>Dothideomycetes</taxon>
        <taxon>Dothideomycetidae</taxon>
        <taxon>Mycosphaerellales</taxon>
        <taxon>Mycosphaerellaceae</taxon>
        <taxon>Lecanosticta</taxon>
    </lineage>
</organism>
<feature type="compositionally biased region" description="Basic and acidic residues" evidence="1">
    <location>
        <begin position="266"/>
        <end position="278"/>
    </location>
</feature>
<feature type="compositionally biased region" description="Polar residues" evidence="1">
    <location>
        <begin position="280"/>
        <end position="290"/>
    </location>
</feature>
<feature type="compositionally biased region" description="Basic and acidic residues" evidence="1">
    <location>
        <begin position="864"/>
        <end position="878"/>
    </location>
</feature>
<feature type="compositionally biased region" description="Polar residues" evidence="1">
    <location>
        <begin position="587"/>
        <end position="607"/>
    </location>
</feature>
<dbReference type="AlphaFoldDB" id="A0AAI9EDV9"/>
<feature type="compositionally biased region" description="Basic and acidic residues" evidence="1">
    <location>
        <begin position="559"/>
        <end position="583"/>
    </location>
</feature>
<feature type="region of interest" description="Disordered" evidence="1">
    <location>
        <begin position="373"/>
        <end position="926"/>
    </location>
</feature>
<feature type="compositionally biased region" description="Basic and acidic residues" evidence="1">
    <location>
        <begin position="681"/>
        <end position="705"/>
    </location>
</feature>
<feature type="compositionally biased region" description="Basic and acidic residues" evidence="1">
    <location>
        <begin position="399"/>
        <end position="424"/>
    </location>
</feature>